<comment type="function">
    <text evidence="16">Lymphocyte activation gene 3 protein: Inhibitory receptor on antigen activated T-cells. Delivers inhibitory signals upon binding to ligands, such as FGL1. FGL1 constitutes a major ligand of LAG3 and is responsible for LAG3 T-cell inhibitory function. Following TCR engagement, LAG3 associates with CD3-TCR in the immunological synapse and directly inhibits T-cell activation. May inhibit antigen-specific T-cell activation in synergy with PDCD1/PD-1, possibly by acting as a coreceptor for PDCD1/PD-1. Negatively regulates the proliferation, activation, effector function and homeostasis of both CD8(+) and CD4(+) T-cells. Also mediates immune tolerance: constitutively expressed on a subset of regulatory T-cells (Tregs) and contributes to their suppressive function. Also acts as a negative regulator of plasmacytoid dendritic cell (pDCs) activation. Binds MHC class II (MHC-II); the precise role of MHC-II-binding is however unclear.</text>
</comment>
<feature type="domain" description="Ig-like" evidence="22">
    <location>
        <begin position="194"/>
        <end position="268"/>
    </location>
</feature>
<feature type="domain" description="Ig-like" evidence="22">
    <location>
        <begin position="274"/>
        <end position="357"/>
    </location>
</feature>
<evidence type="ECO:0000256" key="7">
    <source>
        <dbReference type="ARBA" id="ARBA00022737"/>
    </source>
</evidence>
<dbReference type="InterPro" id="IPR036179">
    <property type="entry name" value="Ig-like_dom_sf"/>
</dbReference>
<evidence type="ECO:0000256" key="17">
    <source>
        <dbReference type="ARBA" id="ARBA00061264"/>
    </source>
</evidence>
<evidence type="ECO:0000256" key="20">
    <source>
        <dbReference type="SAM" id="MobiDB-lite"/>
    </source>
</evidence>
<dbReference type="PANTHER" id="PTHR11890:SF18">
    <property type="entry name" value="LYMPHOCYTE ACTIVATION GENE 3 PROTEIN"/>
    <property type="match status" value="1"/>
</dbReference>
<comment type="subcellular location">
    <subcellularLocation>
        <location evidence="1">Cell membrane</location>
        <topology evidence="1">Single-pass type I membrane protein</topology>
    </subcellularLocation>
    <subcellularLocation>
        <location evidence="2">Secreted</location>
    </subcellularLocation>
</comment>
<dbReference type="GO" id="GO:0042289">
    <property type="term" value="F:MHC class II protein binding"/>
    <property type="evidence" value="ECO:0007669"/>
    <property type="project" value="UniProtKB-ARBA"/>
</dbReference>
<evidence type="ECO:0000256" key="12">
    <source>
        <dbReference type="ARBA" id="ARBA00023157"/>
    </source>
</evidence>
<evidence type="ECO:0000256" key="9">
    <source>
        <dbReference type="ARBA" id="ARBA00022989"/>
    </source>
</evidence>
<evidence type="ECO:0000256" key="14">
    <source>
        <dbReference type="ARBA" id="ARBA00023319"/>
    </source>
</evidence>
<dbReference type="SMART" id="SM00409">
    <property type="entry name" value="IG"/>
    <property type="match status" value="3"/>
</dbReference>
<dbReference type="GO" id="GO:0004888">
    <property type="term" value="F:transmembrane signaling receptor activity"/>
    <property type="evidence" value="ECO:0007669"/>
    <property type="project" value="TreeGrafter"/>
</dbReference>
<dbReference type="GO" id="GO:0002250">
    <property type="term" value="P:adaptive immune response"/>
    <property type="evidence" value="ECO:0007669"/>
    <property type="project" value="UniProtKB-KW"/>
</dbReference>
<comment type="subunit">
    <text evidence="18">Interacts with MHC class II (MHC-II); selectively recognizes stable complexes of peptide and MHC-II. Interacts with FGL1 (via the Fibrinogen C-terminal domain).</text>
</comment>
<evidence type="ECO:0000256" key="3">
    <source>
        <dbReference type="ARBA" id="ARBA00022475"/>
    </source>
</evidence>
<evidence type="ECO:0000256" key="13">
    <source>
        <dbReference type="ARBA" id="ARBA00023180"/>
    </source>
</evidence>
<dbReference type="Pfam" id="PF00047">
    <property type="entry name" value="ig"/>
    <property type="match status" value="1"/>
</dbReference>
<keyword evidence="24" id="KW-1185">Reference proteome</keyword>
<dbReference type="Proteomes" id="UP001159641">
    <property type="component" value="Unassembled WGS sequence"/>
</dbReference>
<dbReference type="FunFam" id="2.60.40.10:FF:003032">
    <property type="entry name" value="Lymphocyte activating 3"/>
    <property type="match status" value="1"/>
</dbReference>
<keyword evidence="14" id="KW-0393">Immunoglobulin domain</keyword>
<evidence type="ECO:0000256" key="4">
    <source>
        <dbReference type="ARBA" id="ARBA00022525"/>
    </source>
</evidence>
<evidence type="ECO:0000256" key="10">
    <source>
        <dbReference type="ARBA" id="ARBA00023130"/>
    </source>
</evidence>
<evidence type="ECO:0000256" key="1">
    <source>
        <dbReference type="ARBA" id="ARBA00004251"/>
    </source>
</evidence>
<keyword evidence="12" id="KW-1015">Disulfide bond</keyword>
<dbReference type="PROSITE" id="PS50835">
    <property type="entry name" value="IG_LIKE"/>
    <property type="match status" value="2"/>
</dbReference>
<comment type="function">
    <text evidence="15">May function as a ligand for MHC class II (MHC-II) on antigen-presenting cells (APC), promoting APC activation/maturation and driving Th1 immune response.</text>
</comment>
<evidence type="ECO:0000256" key="11">
    <source>
        <dbReference type="ARBA" id="ARBA00023136"/>
    </source>
</evidence>
<dbReference type="InterPro" id="IPR015621">
    <property type="entry name" value="IL-1_rcpt_fam"/>
</dbReference>
<feature type="non-terminal residue" evidence="23">
    <location>
        <position position="1"/>
    </location>
</feature>
<dbReference type="Pfam" id="PF13895">
    <property type="entry name" value="Ig_2"/>
    <property type="match status" value="1"/>
</dbReference>
<dbReference type="GO" id="GO:0005886">
    <property type="term" value="C:plasma membrane"/>
    <property type="evidence" value="ECO:0007669"/>
    <property type="project" value="UniProtKB-SubCell"/>
</dbReference>
<comment type="caution">
    <text evidence="23">The sequence shown here is derived from an EMBL/GenBank/DDBJ whole genome shotgun (WGS) entry which is preliminary data.</text>
</comment>
<dbReference type="PANTHER" id="PTHR11890">
    <property type="entry name" value="INTERLEUKIN-1 RECEPTOR FAMILY MEMBER"/>
    <property type="match status" value="1"/>
</dbReference>
<keyword evidence="3" id="KW-1003">Cell membrane</keyword>
<keyword evidence="8" id="KW-0391">Immunity</keyword>
<dbReference type="EMBL" id="JAIQCJ010001324">
    <property type="protein sequence ID" value="KAJ8790897.1"/>
    <property type="molecule type" value="Genomic_DNA"/>
</dbReference>
<feature type="region of interest" description="Disordered" evidence="20">
    <location>
        <begin position="558"/>
        <end position="601"/>
    </location>
</feature>
<evidence type="ECO:0000256" key="2">
    <source>
        <dbReference type="ARBA" id="ARBA00004613"/>
    </source>
</evidence>
<keyword evidence="9 21" id="KW-1133">Transmembrane helix</keyword>
<keyword evidence="11 21" id="KW-0472">Membrane</keyword>
<dbReference type="InterPro" id="IPR013783">
    <property type="entry name" value="Ig-like_fold"/>
</dbReference>
<accession>A0AB34HID2</accession>
<keyword evidence="5 21" id="KW-0812">Transmembrane</keyword>
<dbReference type="FunFam" id="2.60.40.10:FF:002804">
    <property type="entry name" value="lymphocyte activation gene 3 protein"/>
    <property type="match status" value="1"/>
</dbReference>
<feature type="transmembrane region" description="Helical" evidence="21">
    <location>
        <begin position="460"/>
        <end position="484"/>
    </location>
</feature>
<proteinExistence type="inferred from homology"/>
<evidence type="ECO:0000256" key="21">
    <source>
        <dbReference type="SAM" id="Phobius"/>
    </source>
</evidence>
<organism evidence="23 24">
    <name type="scientific">Eschrichtius robustus</name>
    <name type="common">California gray whale</name>
    <name type="synonym">Eschrichtius gibbosus</name>
    <dbReference type="NCBI Taxonomy" id="9764"/>
    <lineage>
        <taxon>Eukaryota</taxon>
        <taxon>Metazoa</taxon>
        <taxon>Chordata</taxon>
        <taxon>Craniata</taxon>
        <taxon>Vertebrata</taxon>
        <taxon>Euteleostomi</taxon>
        <taxon>Mammalia</taxon>
        <taxon>Eutheria</taxon>
        <taxon>Laurasiatheria</taxon>
        <taxon>Artiodactyla</taxon>
        <taxon>Whippomorpha</taxon>
        <taxon>Cetacea</taxon>
        <taxon>Mysticeti</taxon>
        <taxon>Eschrichtiidae</taxon>
        <taxon>Eschrichtius</taxon>
    </lineage>
</organism>
<keyword evidence="10" id="KW-1064">Adaptive immunity</keyword>
<dbReference type="FunFam" id="2.60.40.10:FF:002440">
    <property type="entry name" value="Lymphocyte activation gene 3 protein"/>
    <property type="match status" value="1"/>
</dbReference>
<reference evidence="23 24" key="1">
    <citation type="submission" date="2022-11" db="EMBL/GenBank/DDBJ databases">
        <title>Whole genome sequence of Eschrichtius robustus ER-17-0199.</title>
        <authorList>
            <person name="Bruniche-Olsen A."/>
            <person name="Black A.N."/>
            <person name="Fields C.J."/>
            <person name="Walden K."/>
            <person name="Dewoody J.A."/>
        </authorList>
    </citation>
    <scope>NUCLEOTIDE SEQUENCE [LARGE SCALE GENOMIC DNA]</scope>
    <source>
        <strain evidence="23">ER-17-0199</strain>
        <tissue evidence="23">Blubber</tissue>
    </source>
</reference>
<comment type="similarity">
    <text evidence="17">Belongs to the LAG3 family.</text>
</comment>
<keyword evidence="4" id="KW-0964">Secreted</keyword>
<dbReference type="AlphaFoldDB" id="A0AB34HID2"/>
<dbReference type="InterPro" id="IPR007110">
    <property type="entry name" value="Ig-like_dom"/>
</dbReference>
<evidence type="ECO:0000313" key="23">
    <source>
        <dbReference type="EMBL" id="KAJ8790897.1"/>
    </source>
</evidence>
<evidence type="ECO:0000256" key="18">
    <source>
        <dbReference type="ARBA" id="ARBA00065545"/>
    </source>
</evidence>
<evidence type="ECO:0000256" key="6">
    <source>
        <dbReference type="ARBA" id="ARBA00022729"/>
    </source>
</evidence>
<dbReference type="Gene3D" id="2.60.40.10">
    <property type="entry name" value="Immunoglobulins"/>
    <property type="match status" value="3"/>
</dbReference>
<name>A0AB34HID2_ESCRO</name>
<evidence type="ECO:0000256" key="15">
    <source>
        <dbReference type="ARBA" id="ARBA00057112"/>
    </source>
</evidence>
<keyword evidence="13" id="KW-0325">Glycoprotein</keyword>
<evidence type="ECO:0000256" key="19">
    <source>
        <dbReference type="ARBA" id="ARBA00067553"/>
    </source>
</evidence>
<evidence type="ECO:0000259" key="22">
    <source>
        <dbReference type="PROSITE" id="PS50835"/>
    </source>
</evidence>
<evidence type="ECO:0000256" key="5">
    <source>
        <dbReference type="ARBA" id="ARBA00022692"/>
    </source>
</evidence>
<dbReference type="InterPro" id="IPR013151">
    <property type="entry name" value="Immunoglobulin_dom"/>
</dbReference>
<evidence type="ECO:0000313" key="24">
    <source>
        <dbReference type="Proteomes" id="UP001159641"/>
    </source>
</evidence>
<sequence>TSLLNISPSPLSDLFPLEGCVAQASEEMREARFPAWLLLQLLWAAAVEAPDPGAEVPVVWAQEGAPAQLPCSPTIPLQDLSLLRARQVTWQHLPDSEPAALSPRGPGPRRYTVLRLAPGGLRVGRPPLQPRVQLDERGLQRGDFSLWLRPARRADAGEYHAAVRLGDRALACRLRLRVGQAAVTASPLGSLWTSSSVILNCSFSRPDLPASVHWFRGPGRVPVQESPHHLLAGNFLFLPHVSPLDSGTWGCTLTYRDGFNVSTTYSLTVLGLEPPVPLTVYAGAGSRVELPCRLPPGVETQSSLTATWAPPGGGPDLLVAGDHGNFTLLLEAVGQAQAGTYTCRVHLQGQQLSATVTLAVITVTPKSHGLPGSLRKLLCEVTPASGQEHFVWSPLDEQSRRTSAGPWLLMPEARLLSQPWQCHLYQGQRLLGTAVYLAELSRPGAQRSGRAPGARKTGHLPLLILGILFLLVLVTGAFSFHLWIRRVSWEPPSPVLGVLPGTPSSVATKKILCLRAWDSPTSGSEQDRGSGARARARAGARARAAAAAEAALSWSRAAPASPQFSANKLPVSSKPESGPFLPREGSVSPQPLGLPSHTLAF</sequence>
<evidence type="ECO:0000256" key="8">
    <source>
        <dbReference type="ARBA" id="ARBA00022859"/>
    </source>
</evidence>
<evidence type="ECO:0000256" key="16">
    <source>
        <dbReference type="ARBA" id="ARBA00059221"/>
    </source>
</evidence>
<protein>
    <recommendedName>
        <fullName evidence="19">Lymphocyte activation gene 3 protein</fullName>
    </recommendedName>
</protein>
<keyword evidence="7" id="KW-0677">Repeat</keyword>
<dbReference type="SUPFAM" id="SSF48726">
    <property type="entry name" value="Immunoglobulin"/>
    <property type="match status" value="3"/>
</dbReference>
<dbReference type="GO" id="GO:0005576">
    <property type="term" value="C:extracellular region"/>
    <property type="evidence" value="ECO:0007669"/>
    <property type="project" value="UniProtKB-SubCell"/>
</dbReference>
<dbReference type="InterPro" id="IPR003599">
    <property type="entry name" value="Ig_sub"/>
</dbReference>
<keyword evidence="6" id="KW-0732">Signal</keyword>
<gene>
    <name evidence="23" type="ORF">J1605_020991</name>
</gene>